<reference evidence="2" key="1">
    <citation type="submission" date="2022-11" db="UniProtKB">
        <authorList>
            <consortium name="WormBaseParasite"/>
        </authorList>
    </citation>
    <scope>IDENTIFICATION</scope>
</reference>
<protein>
    <submittedName>
        <fullName evidence="2">SWIM-type domain-containing protein</fullName>
    </submittedName>
</protein>
<organism evidence="1 2">
    <name type="scientific">Panagrolaimus sp. JU765</name>
    <dbReference type="NCBI Taxonomy" id="591449"/>
    <lineage>
        <taxon>Eukaryota</taxon>
        <taxon>Metazoa</taxon>
        <taxon>Ecdysozoa</taxon>
        <taxon>Nematoda</taxon>
        <taxon>Chromadorea</taxon>
        <taxon>Rhabditida</taxon>
        <taxon>Tylenchina</taxon>
        <taxon>Panagrolaimomorpha</taxon>
        <taxon>Panagrolaimoidea</taxon>
        <taxon>Panagrolaimidae</taxon>
        <taxon>Panagrolaimus</taxon>
    </lineage>
</organism>
<accession>A0AC34PWV3</accession>
<dbReference type="WBParaSite" id="JU765_v2.g10746.t1">
    <property type="protein sequence ID" value="JU765_v2.g10746.t1"/>
    <property type="gene ID" value="JU765_v2.g10746"/>
</dbReference>
<sequence length="263" mass="30710">MVSLKLNLKIRNRIMADLDFLLKCASKKDYEVATTALIKLWTDENNPMLTEFATYFKDYWTNKYSWIAVVGSGPRTNNGLEAINNVLKQKFIKEKVSVRECIQNLCDFLDYVVPLQPVPLKPISAEQFKNAYKYRSSRPTIKVIQPDVFFVVESSQCKLTRAEKEQLLRKMFNNDPEKKFDFDDLQEFQANFYYVKKSNIFDNFTCNCPKGALRERCKHAILIGAETKLYRWPQDIRLQTTEFNNGKSQPGRKRKRTGALVID</sequence>
<evidence type="ECO:0000313" key="1">
    <source>
        <dbReference type="Proteomes" id="UP000887576"/>
    </source>
</evidence>
<proteinExistence type="predicted"/>
<evidence type="ECO:0000313" key="2">
    <source>
        <dbReference type="WBParaSite" id="JU765_v2.g10746.t1"/>
    </source>
</evidence>
<dbReference type="Proteomes" id="UP000887576">
    <property type="component" value="Unplaced"/>
</dbReference>
<name>A0AC34PWV3_9BILA</name>